<evidence type="ECO:0000313" key="3">
    <source>
        <dbReference type="Proteomes" id="UP000319732"/>
    </source>
</evidence>
<feature type="chain" id="PRO_5021768998" evidence="1">
    <location>
        <begin position="21"/>
        <end position="175"/>
    </location>
</feature>
<organism evidence="2 3">
    <name type="scientific">Exilibacterium tricleocarpae</name>
    <dbReference type="NCBI Taxonomy" id="2591008"/>
    <lineage>
        <taxon>Bacteria</taxon>
        <taxon>Pseudomonadati</taxon>
        <taxon>Pseudomonadota</taxon>
        <taxon>Gammaproteobacteria</taxon>
        <taxon>Cellvibrionales</taxon>
        <taxon>Cellvibrionaceae</taxon>
        <taxon>Exilibacterium</taxon>
    </lineage>
</organism>
<dbReference type="RefSeq" id="WP_142930263.1">
    <property type="nucleotide sequence ID" value="NZ_ML660124.1"/>
</dbReference>
<comment type="caution">
    <text evidence="2">The sequence shown here is derived from an EMBL/GenBank/DDBJ whole genome shotgun (WGS) entry which is preliminary data.</text>
</comment>
<dbReference type="Proteomes" id="UP000319732">
    <property type="component" value="Unassembled WGS sequence"/>
</dbReference>
<evidence type="ECO:0000256" key="1">
    <source>
        <dbReference type="SAM" id="SignalP"/>
    </source>
</evidence>
<protein>
    <submittedName>
        <fullName evidence="2">Uncharacterized protein</fullName>
    </submittedName>
</protein>
<accession>A0A545SLG8</accession>
<sequence>MSIKILRFIFWSSLTPYALALDCVRTDFDIRNFSDALIVVADVVTVGRTKKQVANLLIDKGCNSDSSLCDSKKFDFDDFYQRYALIEPNYRVKVKKSLKGQIKKGAVLDLPEHAYPALHIDTSYLLFLYKTESSVKGEYYVNPCFVSGLGRKSLPDFYYFNQSAEEIIDEIKDSQ</sequence>
<reference evidence="2 3" key="1">
    <citation type="submission" date="2019-06" db="EMBL/GenBank/DDBJ databases">
        <title>Whole genome sequence for Cellvibrionaceae sp. R142.</title>
        <authorList>
            <person name="Wang G."/>
        </authorList>
    </citation>
    <scope>NUCLEOTIDE SEQUENCE [LARGE SCALE GENOMIC DNA]</scope>
    <source>
        <strain evidence="2 3">R142</strain>
    </source>
</reference>
<name>A0A545SLG8_9GAMM</name>
<dbReference type="AlphaFoldDB" id="A0A545SLG8"/>
<dbReference type="EMBL" id="VHSG01000049">
    <property type="protein sequence ID" value="TQV65830.1"/>
    <property type="molecule type" value="Genomic_DNA"/>
</dbReference>
<feature type="signal peptide" evidence="1">
    <location>
        <begin position="1"/>
        <end position="20"/>
    </location>
</feature>
<evidence type="ECO:0000313" key="2">
    <source>
        <dbReference type="EMBL" id="TQV65830.1"/>
    </source>
</evidence>
<keyword evidence="1" id="KW-0732">Signal</keyword>
<keyword evidence="3" id="KW-1185">Reference proteome</keyword>
<gene>
    <name evidence="2" type="ORF">FKG94_28000</name>
</gene>
<proteinExistence type="predicted"/>